<name>A0ABZ0V0W4_9RHOB</name>
<dbReference type="InterPro" id="IPR036462">
    <property type="entry name" value="Fumarylacetoacetase_N_sf"/>
</dbReference>
<keyword evidence="10" id="KW-0585">Phenylalanine catabolism</keyword>
<comment type="pathway">
    <text evidence="3">Amino-acid degradation; L-phenylalanine degradation; acetoacetate and fumarate from L-phenylalanine: step 6/6.</text>
</comment>
<dbReference type="Pfam" id="PF01557">
    <property type="entry name" value="FAA_hydrolase"/>
    <property type="match status" value="1"/>
</dbReference>
<keyword evidence="14" id="KW-1185">Reference proteome</keyword>
<keyword evidence="7" id="KW-0106">Calcium</keyword>
<dbReference type="EMBL" id="CP139725">
    <property type="protein sequence ID" value="WPZ22126.1"/>
    <property type="molecule type" value="Genomic_DNA"/>
</dbReference>
<evidence type="ECO:0000256" key="7">
    <source>
        <dbReference type="ARBA" id="ARBA00022837"/>
    </source>
</evidence>
<evidence type="ECO:0000256" key="10">
    <source>
        <dbReference type="ARBA" id="ARBA00023232"/>
    </source>
</evidence>
<dbReference type="NCBIfam" id="TIGR01266">
    <property type="entry name" value="fum_ac_acetase"/>
    <property type="match status" value="1"/>
</dbReference>
<gene>
    <name evidence="13" type="primary">fahA</name>
    <name evidence="13" type="ORF">T7987_02445</name>
</gene>
<feature type="domain" description="Fumarylacetoacetase N-terminal" evidence="12">
    <location>
        <begin position="21"/>
        <end position="117"/>
    </location>
</feature>
<keyword evidence="6 13" id="KW-0378">Hydrolase</keyword>
<protein>
    <recommendedName>
        <fullName evidence="4">fumarylacetoacetase</fullName>
        <ecNumber evidence="4">3.7.1.2</ecNumber>
    </recommendedName>
</protein>
<sequence length="417" mass="45243">MTLMTSWVESANSATTDFPLNNLPYGVFSTNQLEARCGVAIGDQIVDMAALEEEGLITLAEEPLFDVPYWNDVMDLGPTAWASLRSRLIELLSADAPDQAAVAPHLVPMEAAQLHMPMMVSEYTDFYAGKHHATNVGTMFRGAENALPPNWLHIPIGYNGRASTVVVSGTEITRPNGQLKAPEAEAPHFGPCQKLDIELEMGAIVGTSTEMGQPIRIDAADEMIFGYVLLNDWSARDIQAWEYQPLGPFQAKAFATSISPWIVTRDALEPFRTPTPAREKDLLPYLRESKPGLYDIDLSVMLQPEGGEAEEIARTNYREMYYSAAQQLTHHASSGCAMNAGDLLGSGTISGPEKSQRGSLLELSWGGKEPITLADGSTRSFVEDGDTLTLTGHAQGDGFRVGFGACTGKVRPAIDFS</sequence>
<keyword evidence="9" id="KW-0828">Tyrosine catabolism</keyword>
<dbReference type="PANTHER" id="PTHR43069">
    <property type="entry name" value="FUMARYLACETOACETASE"/>
    <property type="match status" value="1"/>
</dbReference>
<dbReference type="SUPFAM" id="SSF56529">
    <property type="entry name" value="FAH"/>
    <property type="match status" value="1"/>
</dbReference>
<keyword evidence="8" id="KW-0460">Magnesium</keyword>
<dbReference type="Gene3D" id="3.90.850.10">
    <property type="entry name" value="Fumarylacetoacetase-like, C-terminal domain"/>
    <property type="match status" value="1"/>
</dbReference>
<accession>A0ABZ0V0W4</accession>
<dbReference type="Gene3D" id="2.30.30.230">
    <property type="entry name" value="Fumarylacetoacetase, N-terminal domain"/>
    <property type="match status" value="1"/>
</dbReference>
<dbReference type="Pfam" id="PF09298">
    <property type="entry name" value="FAA_hydrolase_N"/>
    <property type="match status" value="1"/>
</dbReference>
<dbReference type="InterPro" id="IPR005959">
    <property type="entry name" value="Fumarylacetoacetase"/>
</dbReference>
<dbReference type="PANTHER" id="PTHR43069:SF2">
    <property type="entry name" value="FUMARYLACETOACETASE"/>
    <property type="match status" value="1"/>
</dbReference>
<keyword evidence="5" id="KW-0479">Metal-binding</keyword>
<dbReference type="GO" id="GO:0004334">
    <property type="term" value="F:fumarylacetoacetase activity"/>
    <property type="evidence" value="ECO:0007669"/>
    <property type="project" value="UniProtKB-EC"/>
</dbReference>
<evidence type="ECO:0000256" key="4">
    <source>
        <dbReference type="ARBA" id="ARBA00012094"/>
    </source>
</evidence>
<dbReference type="InterPro" id="IPR036663">
    <property type="entry name" value="Fumarylacetoacetase_C_sf"/>
</dbReference>
<dbReference type="EC" id="3.7.1.2" evidence="4"/>
<evidence type="ECO:0000259" key="12">
    <source>
        <dbReference type="Pfam" id="PF09298"/>
    </source>
</evidence>
<evidence type="ECO:0000256" key="9">
    <source>
        <dbReference type="ARBA" id="ARBA00022878"/>
    </source>
</evidence>
<dbReference type="InterPro" id="IPR015377">
    <property type="entry name" value="Fumarylacetoacetase_N"/>
</dbReference>
<evidence type="ECO:0000256" key="5">
    <source>
        <dbReference type="ARBA" id="ARBA00022723"/>
    </source>
</evidence>
<comment type="cofactor">
    <cofactor evidence="1">
        <name>Ca(2+)</name>
        <dbReference type="ChEBI" id="CHEBI:29108"/>
    </cofactor>
</comment>
<reference evidence="13 14" key="1">
    <citation type="submission" date="2023-11" db="EMBL/GenBank/DDBJ databases">
        <title>From the Deep-Sea to the Surface: Bacterial Genomes Isolated from the Moytirra Hydrothermal Vent Plume.</title>
        <authorList>
            <person name="Major S.R."/>
        </authorList>
    </citation>
    <scope>NUCLEOTIDE SEQUENCE [LARGE SCALE GENOMIC DNA]</scope>
    <source>
        <strain evidence="13 14">OXR-9</strain>
    </source>
</reference>
<evidence type="ECO:0000259" key="11">
    <source>
        <dbReference type="Pfam" id="PF01557"/>
    </source>
</evidence>
<evidence type="ECO:0000256" key="2">
    <source>
        <dbReference type="ARBA" id="ARBA00001946"/>
    </source>
</evidence>
<proteinExistence type="predicted"/>
<dbReference type="SUPFAM" id="SSF63433">
    <property type="entry name" value="Fumarylacetoacetate hydrolase, FAH, N-terminal domain"/>
    <property type="match status" value="1"/>
</dbReference>
<dbReference type="Proteomes" id="UP001326567">
    <property type="component" value="Chromosome"/>
</dbReference>
<organism evidence="13 14">
    <name type="scientific">Sulfitobacter faviae</name>
    <dbReference type="NCBI Taxonomy" id="1775881"/>
    <lineage>
        <taxon>Bacteria</taxon>
        <taxon>Pseudomonadati</taxon>
        <taxon>Pseudomonadota</taxon>
        <taxon>Alphaproteobacteria</taxon>
        <taxon>Rhodobacterales</taxon>
        <taxon>Roseobacteraceae</taxon>
        <taxon>Sulfitobacter</taxon>
    </lineage>
</organism>
<feature type="domain" description="Fumarylacetoacetase-like C-terminal" evidence="11">
    <location>
        <begin position="124"/>
        <end position="410"/>
    </location>
</feature>
<dbReference type="InterPro" id="IPR011234">
    <property type="entry name" value="Fumarylacetoacetase-like_C"/>
</dbReference>
<evidence type="ECO:0000256" key="8">
    <source>
        <dbReference type="ARBA" id="ARBA00022842"/>
    </source>
</evidence>
<evidence type="ECO:0000256" key="1">
    <source>
        <dbReference type="ARBA" id="ARBA00001913"/>
    </source>
</evidence>
<evidence type="ECO:0000256" key="6">
    <source>
        <dbReference type="ARBA" id="ARBA00022801"/>
    </source>
</evidence>
<evidence type="ECO:0000313" key="13">
    <source>
        <dbReference type="EMBL" id="WPZ22126.1"/>
    </source>
</evidence>
<evidence type="ECO:0000313" key="14">
    <source>
        <dbReference type="Proteomes" id="UP001326567"/>
    </source>
</evidence>
<evidence type="ECO:0000256" key="3">
    <source>
        <dbReference type="ARBA" id="ARBA00004782"/>
    </source>
</evidence>
<dbReference type="RefSeq" id="WP_322328897.1">
    <property type="nucleotide sequence ID" value="NZ_CP139725.1"/>
</dbReference>
<comment type="cofactor">
    <cofactor evidence="2">
        <name>Mg(2+)</name>
        <dbReference type="ChEBI" id="CHEBI:18420"/>
    </cofactor>
</comment>